<name>A0A1E4RCZ3_9ASCO</name>
<evidence type="ECO:0000313" key="1">
    <source>
        <dbReference type="EMBL" id="ODV65122.1"/>
    </source>
</evidence>
<sequence>MIRSANTNMLLRPPKITAHKGLVLAIRNNHSFPPVKSYRVNKSPIDLIWNYKIPLSAKYFSGLLAGSYGLTHVHPNVLVTLGPPVIIGSYIAYRYYHKTQFEKLFNKIKPKNIEAWENESDSIRIERYDEQDIGNVIQGVENEFDNFRAQIMQLTETRILDYISNIRGHSRSNEEIVKLFIDENDQFNINLDDSNIETFINIKVEAPKFDLQETNHITDFIKLSTPFYSSKDIENRERIQNND</sequence>
<dbReference type="OrthoDB" id="4025944at2759"/>
<organism evidence="1 2">
    <name type="scientific">Hyphopichia burtonii NRRL Y-1933</name>
    <dbReference type="NCBI Taxonomy" id="984485"/>
    <lineage>
        <taxon>Eukaryota</taxon>
        <taxon>Fungi</taxon>
        <taxon>Dikarya</taxon>
        <taxon>Ascomycota</taxon>
        <taxon>Saccharomycotina</taxon>
        <taxon>Pichiomycetes</taxon>
        <taxon>Debaryomycetaceae</taxon>
        <taxon>Hyphopichia</taxon>
    </lineage>
</organism>
<reference evidence="2" key="1">
    <citation type="submission" date="2016-05" db="EMBL/GenBank/DDBJ databases">
        <title>Comparative genomics of biotechnologically important yeasts.</title>
        <authorList>
            <consortium name="DOE Joint Genome Institute"/>
            <person name="Riley R."/>
            <person name="Haridas S."/>
            <person name="Wolfe K.H."/>
            <person name="Lopes M.R."/>
            <person name="Hittinger C.T."/>
            <person name="Goker M."/>
            <person name="Salamov A."/>
            <person name="Wisecaver J."/>
            <person name="Long T.M."/>
            <person name="Aerts A.L."/>
            <person name="Barry K."/>
            <person name="Choi C."/>
            <person name="Clum A."/>
            <person name="Coughlan A.Y."/>
            <person name="Deshpande S."/>
            <person name="Douglass A.P."/>
            <person name="Hanson S.J."/>
            <person name="Klenk H.-P."/>
            <person name="Labutti K."/>
            <person name="Lapidus A."/>
            <person name="Lindquist E."/>
            <person name="Lipzen A."/>
            <person name="Meier-Kolthoff J.P."/>
            <person name="Ohm R.A."/>
            <person name="Otillar R.P."/>
            <person name="Pangilinan J."/>
            <person name="Peng Y."/>
            <person name="Rokas A."/>
            <person name="Rosa C.A."/>
            <person name="Scheuner C."/>
            <person name="Sibirny A.A."/>
            <person name="Slot J.C."/>
            <person name="Stielow J.B."/>
            <person name="Sun H."/>
            <person name="Kurtzman C.P."/>
            <person name="Blackwell M."/>
            <person name="Grigoriev I.V."/>
            <person name="Jeffries T.W."/>
        </authorList>
    </citation>
    <scope>NUCLEOTIDE SEQUENCE [LARGE SCALE GENOMIC DNA]</scope>
    <source>
        <strain evidence="2">NRRL Y-1933</strain>
    </source>
</reference>
<proteinExistence type="predicted"/>
<dbReference type="EMBL" id="KV454545">
    <property type="protein sequence ID" value="ODV65122.1"/>
    <property type="molecule type" value="Genomic_DNA"/>
</dbReference>
<evidence type="ECO:0000313" key="2">
    <source>
        <dbReference type="Proteomes" id="UP000095085"/>
    </source>
</evidence>
<protein>
    <submittedName>
        <fullName evidence="1">Uncharacterized protein</fullName>
    </submittedName>
</protein>
<dbReference type="Proteomes" id="UP000095085">
    <property type="component" value="Unassembled WGS sequence"/>
</dbReference>
<dbReference type="STRING" id="984485.A0A1E4RCZ3"/>
<dbReference type="AlphaFoldDB" id="A0A1E4RCZ3"/>
<gene>
    <name evidence="1" type="ORF">HYPBUDRAFT_13300</name>
</gene>
<dbReference type="RefSeq" id="XP_020074189.1">
    <property type="nucleotide sequence ID" value="XM_020219499.1"/>
</dbReference>
<accession>A0A1E4RCZ3</accession>
<dbReference type="GeneID" id="30994049"/>
<keyword evidence="2" id="KW-1185">Reference proteome</keyword>